<dbReference type="InterPro" id="IPR011674">
    <property type="entry name" value="DUF1616"/>
</dbReference>
<keyword evidence="1" id="KW-1133">Transmembrane helix</keyword>
<feature type="transmembrane region" description="Helical" evidence="1">
    <location>
        <begin position="202"/>
        <end position="221"/>
    </location>
</feature>
<dbReference type="Pfam" id="PF07760">
    <property type="entry name" value="DUF1616"/>
    <property type="match status" value="2"/>
</dbReference>
<feature type="transmembrane region" description="Helical" evidence="1">
    <location>
        <begin position="15"/>
        <end position="33"/>
    </location>
</feature>
<reference evidence="3 4" key="1">
    <citation type="submission" date="2023-08" db="EMBL/GenBank/DDBJ databases">
        <title>Methanolobus mangrovi sp. nov. and Methanolobus sediminis sp. nov, two novel methylotrophic methanogens isolated from mangrove sediments in China.</title>
        <authorList>
            <person name="Zhou J."/>
        </authorList>
    </citation>
    <scope>NUCLEOTIDE SEQUENCE [LARGE SCALE GENOMIC DNA]</scope>
    <source>
        <strain evidence="3 4">FTZ6</strain>
    </source>
</reference>
<feature type="transmembrane region" description="Helical" evidence="1">
    <location>
        <begin position="71"/>
        <end position="94"/>
    </location>
</feature>
<feature type="domain" description="Fibronectin type-III" evidence="2">
    <location>
        <begin position="526"/>
        <end position="621"/>
    </location>
</feature>
<evidence type="ECO:0000313" key="4">
    <source>
        <dbReference type="Proteomes" id="UP001182908"/>
    </source>
</evidence>
<evidence type="ECO:0000259" key="2">
    <source>
        <dbReference type="PROSITE" id="PS50853"/>
    </source>
</evidence>
<sequence>MFGKNKCRYTQDLKIIYLISLLSLVFILIPPFSETPLRIPFALILIFFVPGYAFISAMFPGNREISGMERFTLSIGFSIIIMVFDGFLISLTVWKFRPNSLTISLVLLTFIFGAVAHLARKRLPLEEQFYFSYRDFIHSLTAPETCNIDEEEEEICYDENMEDKKFAAKNRKKISSMQKPAKNMKKPALQISEKLHPKITKTLIIAMVLSIIVAGSMFAYAKATREKEAFTTLYILGPDGKAENYPENFSTSDPIHIIAGIENFEYAQENYTLEIILDGTTLNTMEITLDYKEKWEKELTIAPTELKQGRQKLQLVLFKDDTEGSSYRSVHLWVNQVISSEPVLTKENEVIDFTKIINPSMDTDDGWEFTTTNEIMATGYYMNGSGIYSSRAFIINASYEGMADQFTTTLQQLIHSNESANVILSCYIKDTYTKGKADKEETRYKRIVFNNELIWTDGINGDEGWQHIQVPVTLKEGNNTLSIALLQGSLQTTYPVEMIIDEVTFMPESAFSPYVRADNTIEFELPVSKVSPLSKTSDTKFTVEWNGTDTGSGIYYYDIQYSINGTTWKNWLTKTTMTSAEFEGMEGVTYYFRSIAVDNALNKEMEKSTPDTSTTIDTSAPTIELDITPNPTSDVTYLTVEANKPLLSVKCIITPRNFGSVENVRLATTDNITWTSKYTIEVQDTYDIEIIAKDYSNNTAYTFGTLYTDETLEELNIDFEPEKTSDEVKITITCSTALKGEPTVVVKDRYGYKLEVNLESSDDNEYVYIATTDDEDFDYTIRDGIARVTVTAKTLDSLTLYEEGTFIIDRVDPTIKSFSPDDDETVETGSPSIQALYSDDRAGIDKTKVKLLVNGVDVTDVADVGYSSIYYVAQGLENGKVEVQLSVTDQAGNTKEEEWTFYVSI</sequence>
<dbReference type="KEGG" id="mseb:RE474_01605"/>
<dbReference type="InterPro" id="IPR003961">
    <property type="entry name" value="FN3_dom"/>
</dbReference>
<keyword evidence="1" id="KW-0472">Membrane</keyword>
<dbReference type="InterPro" id="IPR013783">
    <property type="entry name" value="Ig-like_fold"/>
</dbReference>
<feature type="transmembrane region" description="Helical" evidence="1">
    <location>
        <begin position="100"/>
        <end position="119"/>
    </location>
</feature>
<proteinExistence type="predicted"/>
<dbReference type="SUPFAM" id="SSF49265">
    <property type="entry name" value="Fibronectin type III"/>
    <property type="match status" value="1"/>
</dbReference>
<feature type="transmembrane region" description="Helical" evidence="1">
    <location>
        <begin position="39"/>
        <end position="59"/>
    </location>
</feature>
<organism evidence="3 4">
    <name type="scientific">Methanolobus sediminis</name>
    <dbReference type="NCBI Taxonomy" id="3072978"/>
    <lineage>
        <taxon>Archaea</taxon>
        <taxon>Methanobacteriati</taxon>
        <taxon>Methanobacteriota</taxon>
        <taxon>Stenosarchaea group</taxon>
        <taxon>Methanomicrobia</taxon>
        <taxon>Methanosarcinales</taxon>
        <taxon>Methanosarcinaceae</taxon>
        <taxon>Methanolobus</taxon>
    </lineage>
</organism>
<gene>
    <name evidence="3" type="ORF">RE474_01605</name>
</gene>
<dbReference type="PROSITE" id="PS50853">
    <property type="entry name" value="FN3"/>
    <property type="match status" value="1"/>
</dbReference>
<protein>
    <submittedName>
        <fullName evidence="3">DUF1616 domain-containing protein</fullName>
    </submittedName>
</protein>
<dbReference type="EMBL" id="CP133592">
    <property type="protein sequence ID" value="WMW25444.1"/>
    <property type="molecule type" value="Genomic_DNA"/>
</dbReference>
<evidence type="ECO:0000313" key="3">
    <source>
        <dbReference type="EMBL" id="WMW25444.1"/>
    </source>
</evidence>
<keyword evidence="1" id="KW-0812">Transmembrane</keyword>
<dbReference type="GeneID" id="84231372"/>
<dbReference type="InterPro" id="IPR036116">
    <property type="entry name" value="FN3_sf"/>
</dbReference>
<dbReference type="Gene3D" id="2.60.40.10">
    <property type="entry name" value="Immunoglobulins"/>
    <property type="match status" value="2"/>
</dbReference>
<dbReference type="RefSeq" id="WP_309311247.1">
    <property type="nucleotide sequence ID" value="NZ_CP133592.1"/>
</dbReference>
<accession>A0AA51ULB1</accession>
<name>A0AA51ULB1_9EURY</name>
<keyword evidence="4" id="KW-1185">Reference proteome</keyword>
<evidence type="ECO:0000256" key="1">
    <source>
        <dbReference type="SAM" id="Phobius"/>
    </source>
</evidence>
<dbReference type="AlphaFoldDB" id="A0AA51ULB1"/>
<dbReference type="Proteomes" id="UP001182908">
    <property type="component" value="Chromosome"/>
</dbReference>